<dbReference type="CDD" id="cd06445">
    <property type="entry name" value="ATase"/>
    <property type="match status" value="1"/>
</dbReference>
<dbReference type="AlphaFoldDB" id="A0A0A2TTE6"/>
<dbReference type="Pfam" id="PF01035">
    <property type="entry name" value="DNA_binding_1"/>
    <property type="match status" value="1"/>
</dbReference>
<protein>
    <submittedName>
        <fullName evidence="3">DNA methyltransferase</fullName>
    </submittedName>
</protein>
<dbReference type="PANTHER" id="PTHR42942">
    <property type="entry name" value="6-O-METHYLGUANINE DNA METHYLTRANSFERASE"/>
    <property type="match status" value="1"/>
</dbReference>
<evidence type="ECO:0000313" key="4">
    <source>
        <dbReference type="Proteomes" id="UP000030147"/>
    </source>
</evidence>
<dbReference type="OrthoDB" id="9789813at2"/>
<evidence type="ECO:0000259" key="2">
    <source>
        <dbReference type="Pfam" id="PF01035"/>
    </source>
</evidence>
<keyword evidence="3" id="KW-0808">Transferase</keyword>
<keyword evidence="4" id="KW-1185">Reference proteome</keyword>
<comment type="caution">
    <text evidence="3">The sequence shown here is derived from an EMBL/GenBank/DDBJ whole genome shotgun (WGS) entry which is preliminary data.</text>
</comment>
<dbReference type="InterPro" id="IPR014048">
    <property type="entry name" value="MethylDNA_cys_MeTrfase_DNA-bd"/>
</dbReference>
<dbReference type="RefSeq" id="WP_036819650.1">
    <property type="nucleotide sequence ID" value="NZ_AVBF01000028.1"/>
</dbReference>
<evidence type="ECO:0000256" key="1">
    <source>
        <dbReference type="ARBA" id="ARBA00022763"/>
    </source>
</evidence>
<name>A0A0A2TTE6_9BACI</name>
<dbReference type="Gene3D" id="1.10.10.10">
    <property type="entry name" value="Winged helix-like DNA-binding domain superfamily/Winged helix DNA-binding domain"/>
    <property type="match status" value="1"/>
</dbReference>
<dbReference type="GO" id="GO:0006281">
    <property type="term" value="P:DNA repair"/>
    <property type="evidence" value="ECO:0007669"/>
    <property type="project" value="InterPro"/>
</dbReference>
<dbReference type="InterPro" id="IPR052520">
    <property type="entry name" value="ATL_DNA_repair"/>
</dbReference>
<dbReference type="PANTHER" id="PTHR42942:SF1">
    <property type="entry name" value="ALKYLTRANSFERASE-LIKE PROTEIN 1"/>
    <property type="match status" value="1"/>
</dbReference>
<keyword evidence="1" id="KW-0227">DNA damage</keyword>
<organism evidence="3 4">
    <name type="scientific">Pontibacillus yanchengensis Y32</name>
    <dbReference type="NCBI Taxonomy" id="1385514"/>
    <lineage>
        <taxon>Bacteria</taxon>
        <taxon>Bacillati</taxon>
        <taxon>Bacillota</taxon>
        <taxon>Bacilli</taxon>
        <taxon>Bacillales</taxon>
        <taxon>Bacillaceae</taxon>
        <taxon>Pontibacillus</taxon>
    </lineage>
</organism>
<gene>
    <name evidence="3" type="ORF">N782_11745</name>
</gene>
<proteinExistence type="predicted"/>
<dbReference type="eggNOG" id="COG3695">
    <property type="taxonomic scope" value="Bacteria"/>
</dbReference>
<evidence type="ECO:0000313" key="3">
    <source>
        <dbReference type="EMBL" id="KGP72545.1"/>
    </source>
</evidence>
<dbReference type="GO" id="GO:0032259">
    <property type="term" value="P:methylation"/>
    <property type="evidence" value="ECO:0007669"/>
    <property type="project" value="UniProtKB-KW"/>
</dbReference>
<dbReference type="EMBL" id="AVBF01000028">
    <property type="protein sequence ID" value="KGP72545.1"/>
    <property type="molecule type" value="Genomic_DNA"/>
</dbReference>
<dbReference type="InterPro" id="IPR036388">
    <property type="entry name" value="WH-like_DNA-bd_sf"/>
</dbReference>
<dbReference type="InterPro" id="IPR036217">
    <property type="entry name" value="MethylDNA_cys_MeTrfase_DNAb"/>
</dbReference>
<dbReference type="STRING" id="1385514.N782_11745"/>
<dbReference type="Proteomes" id="UP000030147">
    <property type="component" value="Unassembled WGS sequence"/>
</dbReference>
<dbReference type="GO" id="GO:0008168">
    <property type="term" value="F:methyltransferase activity"/>
    <property type="evidence" value="ECO:0007669"/>
    <property type="project" value="UniProtKB-KW"/>
</dbReference>
<sequence>MKPFTENVVNIILSIPSGRVMTYGQISKLAGSPRGARQVVRILHTMGEKYKLPWHRVINSKGEIGIKDEGLFMEQKMSLEEEGIVFQTEKKIDLSLYQYEPDKKFVE</sequence>
<reference evidence="3 4" key="1">
    <citation type="journal article" date="2015" name="Stand. Genomic Sci.">
        <title>High quality draft genome sequence of the moderately halophilic bacterium Pontibacillus yanchengensis Y32(T) and comparison among Pontibacillus genomes.</title>
        <authorList>
            <person name="Huang J."/>
            <person name="Qiao Z.X."/>
            <person name="Tang J.W."/>
            <person name="Wang G."/>
        </authorList>
    </citation>
    <scope>NUCLEOTIDE SEQUENCE [LARGE SCALE GENOMIC DNA]</scope>
    <source>
        <strain evidence="3 4">Y32</strain>
    </source>
</reference>
<dbReference type="SUPFAM" id="SSF46767">
    <property type="entry name" value="Methylated DNA-protein cysteine methyltransferase, C-terminal domain"/>
    <property type="match status" value="1"/>
</dbReference>
<accession>A0A0A2TTE6</accession>
<feature type="domain" description="Methylated-DNA-[protein]-cysteine S-methyltransferase DNA binding" evidence="2">
    <location>
        <begin position="3"/>
        <end position="84"/>
    </location>
</feature>
<keyword evidence="3" id="KW-0489">Methyltransferase</keyword>